<proteinExistence type="predicted"/>
<organism evidence="1 2">
    <name type="scientific">Actinokineospora globicatena</name>
    <dbReference type="NCBI Taxonomy" id="103729"/>
    <lineage>
        <taxon>Bacteria</taxon>
        <taxon>Bacillati</taxon>
        <taxon>Actinomycetota</taxon>
        <taxon>Actinomycetes</taxon>
        <taxon>Pseudonocardiales</taxon>
        <taxon>Pseudonocardiaceae</taxon>
        <taxon>Actinokineospora</taxon>
    </lineage>
</organism>
<dbReference type="AlphaFoldDB" id="A0A9W6QKF3"/>
<keyword evidence="2" id="KW-1185">Reference proteome</keyword>
<name>A0A9W6QKF3_9PSEU</name>
<dbReference type="EMBL" id="BSSD01000001">
    <property type="protein sequence ID" value="GLW90280.1"/>
    <property type="molecule type" value="Genomic_DNA"/>
</dbReference>
<gene>
    <name evidence="1" type="ORF">Aglo03_10960</name>
</gene>
<accession>A0A9W6QKF3</accession>
<protein>
    <submittedName>
        <fullName evidence="1">Uncharacterized protein</fullName>
    </submittedName>
</protein>
<dbReference type="RefSeq" id="WP_285608148.1">
    <property type="nucleotide sequence ID" value="NZ_BSSD01000001.1"/>
</dbReference>
<comment type="caution">
    <text evidence="1">The sequence shown here is derived from an EMBL/GenBank/DDBJ whole genome shotgun (WGS) entry which is preliminary data.</text>
</comment>
<sequence>MSTIVNDQAAMAKWQEISVLASRLVERSGRENGFAIHPRSPLAGDDLHSSPYHVSHAVKINIASAVDHLHGLCALVTSAGVLHLAAPATLARGALECAATAIWIACPTTRDERVTRALKWNIADIKDGDRAATAAGLPVPTSLQDRKNKVEAVAVARGLPFKPISGGYKILDDALASADAYLQSPLHVSFPWQLASGFAHGRRWSTLAFADTMEKKATSQPGVVNIKMENDLSRVLYLGLAAALAVQGAVRLYELRGTAP</sequence>
<reference evidence="1" key="1">
    <citation type="submission" date="2023-02" db="EMBL/GenBank/DDBJ databases">
        <title>Actinokineospora globicatena NBRC 15670.</title>
        <authorList>
            <person name="Ichikawa N."/>
            <person name="Sato H."/>
            <person name="Tonouchi N."/>
        </authorList>
    </citation>
    <scope>NUCLEOTIDE SEQUENCE</scope>
    <source>
        <strain evidence="1">NBRC 15670</strain>
    </source>
</reference>
<dbReference type="Proteomes" id="UP001165042">
    <property type="component" value="Unassembled WGS sequence"/>
</dbReference>
<evidence type="ECO:0000313" key="1">
    <source>
        <dbReference type="EMBL" id="GLW90280.1"/>
    </source>
</evidence>
<evidence type="ECO:0000313" key="2">
    <source>
        <dbReference type="Proteomes" id="UP001165042"/>
    </source>
</evidence>